<evidence type="ECO:0000313" key="3">
    <source>
        <dbReference type="Proteomes" id="UP001060336"/>
    </source>
</evidence>
<protein>
    <recommendedName>
        <fullName evidence="4">Cupin</fullName>
    </recommendedName>
</protein>
<proteinExistence type="predicted"/>
<dbReference type="Proteomes" id="UP001060336">
    <property type="component" value="Chromosome"/>
</dbReference>
<keyword evidence="3" id="KW-1185">Reference proteome</keyword>
<evidence type="ECO:0008006" key="4">
    <source>
        <dbReference type="Google" id="ProtNLM"/>
    </source>
</evidence>
<gene>
    <name evidence="2" type="ORF">NUH88_18190</name>
</gene>
<feature type="compositionally biased region" description="Polar residues" evidence="1">
    <location>
        <begin position="1"/>
        <end position="19"/>
    </location>
</feature>
<organism evidence="2 3">
    <name type="scientific">Nisaea acidiphila</name>
    <dbReference type="NCBI Taxonomy" id="1862145"/>
    <lineage>
        <taxon>Bacteria</taxon>
        <taxon>Pseudomonadati</taxon>
        <taxon>Pseudomonadota</taxon>
        <taxon>Alphaproteobacteria</taxon>
        <taxon>Rhodospirillales</taxon>
        <taxon>Thalassobaculaceae</taxon>
        <taxon>Nisaea</taxon>
    </lineage>
</organism>
<sequence>MTNLVPLTLSPTFAPNESNPLPERRVEGNPVFRTWELDSALAESGKWGSVRTGIWEATPGT</sequence>
<dbReference type="KEGG" id="naci:NUH88_18190"/>
<name>A0A9J7AQ74_9PROT</name>
<evidence type="ECO:0000313" key="2">
    <source>
        <dbReference type="EMBL" id="UUX49318.1"/>
    </source>
</evidence>
<dbReference type="RefSeq" id="WP_257767892.1">
    <property type="nucleotide sequence ID" value="NZ_CP102480.1"/>
</dbReference>
<dbReference type="AlphaFoldDB" id="A0A9J7AQ74"/>
<dbReference type="EMBL" id="CP102480">
    <property type="protein sequence ID" value="UUX49318.1"/>
    <property type="molecule type" value="Genomic_DNA"/>
</dbReference>
<accession>A0A9J7AQ74</accession>
<evidence type="ECO:0000256" key="1">
    <source>
        <dbReference type="SAM" id="MobiDB-lite"/>
    </source>
</evidence>
<feature type="region of interest" description="Disordered" evidence="1">
    <location>
        <begin position="1"/>
        <end position="25"/>
    </location>
</feature>
<reference evidence="2" key="1">
    <citation type="submission" date="2022-08" db="EMBL/GenBank/DDBJ databases">
        <title>Nisaea acidiphila sp. nov., isolated from a marine algal debris and emended description of the genus Nisaea Urios et al. 2008.</title>
        <authorList>
            <person name="Kwon K."/>
        </authorList>
    </citation>
    <scope>NUCLEOTIDE SEQUENCE</scope>
    <source>
        <strain evidence="2">MEBiC11861</strain>
    </source>
</reference>